<name>A0AA36M590_CYLNA</name>
<dbReference type="AlphaFoldDB" id="A0AA36M590"/>
<evidence type="ECO:0000313" key="2">
    <source>
        <dbReference type="EMBL" id="CAJ0598265.1"/>
    </source>
</evidence>
<evidence type="ECO:0000256" key="1">
    <source>
        <dbReference type="SAM" id="SignalP"/>
    </source>
</evidence>
<evidence type="ECO:0000313" key="3">
    <source>
        <dbReference type="Proteomes" id="UP001176961"/>
    </source>
</evidence>
<feature type="signal peptide" evidence="1">
    <location>
        <begin position="1"/>
        <end position="19"/>
    </location>
</feature>
<dbReference type="EMBL" id="CATQJL010000223">
    <property type="protein sequence ID" value="CAJ0598265.1"/>
    <property type="molecule type" value="Genomic_DNA"/>
</dbReference>
<dbReference type="Proteomes" id="UP001176961">
    <property type="component" value="Unassembled WGS sequence"/>
</dbReference>
<comment type="caution">
    <text evidence="2">The sequence shown here is derived from an EMBL/GenBank/DDBJ whole genome shotgun (WGS) entry which is preliminary data.</text>
</comment>
<reference evidence="2" key="1">
    <citation type="submission" date="2023-07" db="EMBL/GenBank/DDBJ databases">
        <authorList>
            <consortium name="CYATHOMIX"/>
        </authorList>
    </citation>
    <scope>NUCLEOTIDE SEQUENCE</scope>
    <source>
        <strain evidence="2">N/A</strain>
    </source>
</reference>
<gene>
    <name evidence="2" type="ORF">CYNAS_LOCUS10248</name>
</gene>
<organism evidence="2 3">
    <name type="scientific">Cylicocyclus nassatus</name>
    <name type="common">Nematode worm</name>
    <dbReference type="NCBI Taxonomy" id="53992"/>
    <lineage>
        <taxon>Eukaryota</taxon>
        <taxon>Metazoa</taxon>
        <taxon>Ecdysozoa</taxon>
        <taxon>Nematoda</taxon>
        <taxon>Chromadorea</taxon>
        <taxon>Rhabditida</taxon>
        <taxon>Rhabditina</taxon>
        <taxon>Rhabditomorpha</taxon>
        <taxon>Strongyloidea</taxon>
        <taxon>Strongylidae</taxon>
        <taxon>Cylicocyclus</taxon>
    </lineage>
</organism>
<protein>
    <submittedName>
        <fullName evidence="2">Uncharacterized protein</fullName>
    </submittedName>
</protein>
<accession>A0AA36M590</accession>
<keyword evidence="1" id="KW-0732">Signal</keyword>
<sequence length="61" mass="7021">MNMYAFVFLLLLLCFNVNAQQPKPPGSCKIPGCMSFHRSKWNVDDKTGCMSFCRSKWNVDD</sequence>
<feature type="chain" id="PRO_5041203517" evidence="1">
    <location>
        <begin position="20"/>
        <end position="61"/>
    </location>
</feature>
<proteinExistence type="predicted"/>
<keyword evidence="3" id="KW-1185">Reference proteome</keyword>